<keyword evidence="2" id="KW-1185">Reference proteome</keyword>
<dbReference type="GO" id="GO:0008781">
    <property type="term" value="F:N-acylneuraminate cytidylyltransferase activity"/>
    <property type="evidence" value="ECO:0007669"/>
    <property type="project" value="TreeGrafter"/>
</dbReference>
<dbReference type="Gene3D" id="3.90.550.10">
    <property type="entry name" value="Spore Coat Polysaccharide Biosynthesis Protein SpsA, Chain A"/>
    <property type="match status" value="1"/>
</dbReference>
<dbReference type="InterPro" id="IPR029044">
    <property type="entry name" value="Nucleotide-diphossugar_trans"/>
</dbReference>
<evidence type="ECO:0000313" key="1">
    <source>
        <dbReference type="EMBL" id="EGK70136.1"/>
    </source>
</evidence>
<comment type="caution">
    <text evidence="1">The sequence shown here is derived from an EMBL/GenBank/DDBJ whole genome shotgun (WGS) entry which is preliminary data.</text>
</comment>
<accession>F5RGT2</accession>
<organism evidence="1 2">
    <name type="scientific">Methyloversatilis universalis (strain ATCC BAA-1314 / DSM 25237 / JCM 13912 / CCUG 52030 / FAM5)</name>
    <dbReference type="NCBI Taxonomy" id="1000565"/>
    <lineage>
        <taxon>Bacteria</taxon>
        <taxon>Pseudomonadati</taxon>
        <taxon>Pseudomonadota</taxon>
        <taxon>Betaproteobacteria</taxon>
        <taxon>Nitrosomonadales</taxon>
        <taxon>Sterolibacteriaceae</taxon>
        <taxon>Methyloversatilis</taxon>
    </lineage>
</organism>
<evidence type="ECO:0000313" key="2">
    <source>
        <dbReference type="Proteomes" id="UP000005019"/>
    </source>
</evidence>
<dbReference type="SUPFAM" id="SSF53448">
    <property type="entry name" value="Nucleotide-diphospho-sugar transferases"/>
    <property type="match status" value="1"/>
</dbReference>
<name>F5RGT2_METUF</name>
<reference evidence="1 2" key="1">
    <citation type="journal article" date="2011" name="J. Bacteriol.">
        <title>Genome sequence of Methyloversatilis universalis FAM5T, a methylotrophic representative of the order Rhodocyclales.</title>
        <authorList>
            <person name="Kittichotirat W."/>
            <person name="Good N.M."/>
            <person name="Hall R."/>
            <person name="Bringel F."/>
            <person name="Lajus A."/>
            <person name="Medigue C."/>
            <person name="Smalley N.E."/>
            <person name="Beck D."/>
            <person name="Bumgarner R."/>
            <person name="Vuilleumier S."/>
            <person name="Kalyuzhnaya M.G."/>
        </authorList>
    </citation>
    <scope>NUCLEOTIDE SEQUENCE [LARGE SCALE GENOMIC DNA]</scope>
    <source>
        <strain evidence="2">ATCC BAA-1314 / JCM 13912 / FAM5</strain>
    </source>
</reference>
<protein>
    <submittedName>
        <fullName evidence="1">N-acylneuraminate cytidylyltransferase</fullName>
    </submittedName>
</protein>
<dbReference type="STRING" id="1000565.METUNv1_03523"/>
<gene>
    <name evidence="1" type="ORF">METUNv1_03523</name>
</gene>
<dbReference type="InterPro" id="IPR050793">
    <property type="entry name" value="CMP-NeuNAc_synthase"/>
</dbReference>
<dbReference type="InterPro" id="IPR003329">
    <property type="entry name" value="Cytidylyl_trans"/>
</dbReference>
<dbReference type="AlphaFoldDB" id="F5RGT2"/>
<sequence>MIAWSIEAAIASGCFDRVVVSTDDPEISAVAREWGGLVPFSRPAALADDHTGIMPVVRHAIEWHVDQGLNPEHVCCIYPTAPLLEPSVLTDAYERMVRSGSDFCFGVASYGHPIQRALRLDAKGGVSMFSTEHSLTRSQDLEPAFHDAGQFCWGTSAAFVDGRSPFLQKSVAVVLPRHRVVDIDTPEDWLLAEALHMALALKAET</sequence>
<dbReference type="CDD" id="cd02513">
    <property type="entry name" value="CMP-NeuAc_Synthase"/>
    <property type="match status" value="1"/>
</dbReference>
<dbReference type="PANTHER" id="PTHR21485">
    <property type="entry name" value="HAD SUPERFAMILY MEMBERS CMAS AND KDSC"/>
    <property type="match status" value="1"/>
</dbReference>
<proteinExistence type="predicted"/>
<dbReference type="EMBL" id="AFHG01000058">
    <property type="protein sequence ID" value="EGK70136.1"/>
    <property type="molecule type" value="Genomic_DNA"/>
</dbReference>
<dbReference type="eggNOG" id="COG1083">
    <property type="taxonomic scope" value="Bacteria"/>
</dbReference>
<dbReference type="InterPro" id="IPR020039">
    <property type="entry name" value="PseF"/>
</dbReference>
<dbReference type="NCBIfam" id="TIGR03584">
    <property type="entry name" value="PseF"/>
    <property type="match status" value="1"/>
</dbReference>
<keyword evidence="1" id="KW-0808">Transferase</keyword>
<dbReference type="Pfam" id="PF02348">
    <property type="entry name" value="CTP_transf_3"/>
    <property type="match status" value="1"/>
</dbReference>
<dbReference type="PANTHER" id="PTHR21485:SF6">
    <property type="entry name" value="N-ACYLNEURAMINATE CYTIDYLYLTRANSFERASE-RELATED"/>
    <property type="match status" value="1"/>
</dbReference>
<keyword evidence="1" id="KW-0548">Nucleotidyltransferase</keyword>
<dbReference type="Proteomes" id="UP000005019">
    <property type="component" value="Unassembled WGS sequence"/>
</dbReference>